<accession>A0A1D2NCY8</accession>
<evidence type="ECO:0000313" key="3">
    <source>
        <dbReference type="Proteomes" id="UP000094527"/>
    </source>
</evidence>
<evidence type="ECO:0000256" key="1">
    <source>
        <dbReference type="SAM" id="MobiDB-lite"/>
    </source>
</evidence>
<proteinExistence type="predicted"/>
<dbReference type="OMA" id="NNWNIFC"/>
<keyword evidence="3" id="KW-1185">Reference proteome</keyword>
<dbReference type="AlphaFoldDB" id="A0A1D2NCY8"/>
<gene>
    <name evidence="2" type="ORF">Ocin01_03556</name>
</gene>
<dbReference type="Proteomes" id="UP000094527">
    <property type="component" value="Unassembled WGS sequence"/>
</dbReference>
<evidence type="ECO:0000313" key="2">
    <source>
        <dbReference type="EMBL" id="ODN03112.1"/>
    </source>
</evidence>
<name>A0A1D2NCY8_ORCCI</name>
<dbReference type="EMBL" id="LJIJ01000086">
    <property type="protein sequence ID" value="ODN03112.1"/>
    <property type="molecule type" value="Genomic_DNA"/>
</dbReference>
<sequence length="287" mass="31068">MATASSLSKNLRGPFSKARSTIVIFLFCYFLLGKEVDGSTNEKHVYTGEVPVEDAQRISILIGKSGEGEEENEQKERLVGISQDEGGGGGDSGNSTDGVAASESTTWQKCGLGSKCCYQYTWPSDRETIPSPGNATCEYLKKKNKADDMACFDPLVFTRAGDTQLGTPPDFTELVDNAKRNNWNIFCPMTGGKNCVTYTYYSRDGSNAMTNQTKFCGIVTNKNSGAQINSGCHREEVDGYTREVCVCSSKTLCNGQSAIISRSHVGLLTILIITAATQFSIVNKLLS</sequence>
<protein>
    <submittedName>
        <fullName evidence="2">Uncharacterized protein</fullName>
    </submittedName>
</protein>
<comment type="caution">
    <text evidence="2">The sequence shown here is derived from an EMBL/GenBank/DDBJ whole genome shotgun (WGS) entry which is preliminary data.</text>
</comment>
<dbReference type="OrthoDB" id="8187791at2759"/>
<reference evidence="2 3" key="1">
    <citation type="journal article" date="2016" name="Genome Biol. Evol.">
        <title>Gene Family Evolution Reflects Adaptation to Soil Environmental Stressors in the Genome of the Collembolan Orchesella cincta.</title>
        <authorList>
            <person name="Faddeeva-Vakhrusheva A."/>
            <person name="Derks M.F."/>
            <person name="Anvar S.Y."/>
            <person name="Agamennone V."/>
            <person name="Suring W."/>
            <person name="Smit S."/>
            <person name="van Straalen N.M."/>
            <person name="Roelofs D."/>
        </authorList>
    </citation>
    <scope>NUCLEOTIDE SEQUENCE [LARGE SCALE GENOMIC DNA]</scope>
    <source>
        <tissue evidence="2">Mixed pool</tissue>
    </source>
</reference>
<organism evidence="2 3">
    <name type="scientific">Orchesella cincta</name>
    <name type="common">Springtail</name>
    <name type="synonym">Podura cincta</name>
    <dbReference type="NCBI Taxonomy" id="48709"/>
    <lineage>
        <taxon>Eukaryota</taxon>
        <taxon>Metazoa</taxon>
        <taxon>Ecdysozoa</taxon>
        <taxon>Arthropoda</taxon>
        <taxon>Hexapoda</taxon>
        <taxon>Collembola</taxon>
        <taxon>Entomobryomorpha</taxon>
        <taxon>Entomobryoidea</taxon>
        <taxon>Orchesellidae</taxon>
        <taxon>Orchesellinae</taxon>
        <taxon>Orchesella</taxon>
    </lineage>
</organism>
<feature type="region of interest" description="Disordered" evidence="1">
    <location>
        <begin position="81"/>
        <end position="100"/>
    </location>
</feature>